<dbReference type="Proteomes" id="UP001524587">
    <property type="component" value="Unassembled WGS sequence"/>
</dbReference>
<organism evidence="1 2">
    <name type="scientific">Endosaccharibacter trunci</name>
    <dbReference type="NCBI Taxonomy" id="2812733"/>
    <lineage>
        <taxon>Bacteria</taxon>
        <taxon>Pseudomonadati</taxon>
        <taxon>Pseudomonadota</taxon>
        <taxon>Alphaproteobacteria</taxon>
        <taxon>Acetobacterales</taxon>
        <taxon>Acetobacteraceae</taxon>
        <taxon>Endosaccharibacter</taxon>
    </lineage>
</organism>
<proteinExistence type="predicted"/>
<evidence type="ECO:0000313" key="1">
    <source>
        <dbReference type="EMBL" id="MCQ8277958.1"/>
    </source>
</evidence>
<sequence>MAEFKRGDTVRRVKGNNDFFPVGATALVIGVRAHGCAVRVSVNGEYGRRRDGEDWWIDAADLELVTPAPVAQPARKIVQISSAMSSGEGGIIVYIALCDDGTLWESSSVTGWQQLPPIPQPEPTP</sequence>
<gene>
    <name evidence="1" type="ORF">NFI95_05800</name>
</gene>
<reference evidence="1 2" key="1">
    <citation type="submission" date="2022-06" db="EMBL/GenBank/DDBJ databases">
        <title>Endosaccharibacter gen. nov., sp. nov., endophytic bacteria isolated from sugarcane.</title>
        <authorList>
            <person name="Pitiwittayakul N."/>
            <person name="Yukphan P."/>
            <person name="Charoenyingcharoen P."/>
            <person name="Tanasupawat S."/>
        </authorList>
    </citation>
    <scope>NUCLEOTIDE SEQUENCE [LARGE SCALE GENOMIC DNA]</scope>
    <source>
        <strain evidence="1 2">KSS8</strain>
    </source>
</reference>
<dbReference type="RefSeq" id="WP_422863423.1">
    <property type="nucleotide sequence ID" value="NZ_JAMSKV010000004.1"/>
</dbReference>
<evidence type="ECO:0008006" key="3">
    <source>
        <dbReference type="Google" id="ProtNLM"/>
    </source>
</evidence>
<evidence type="ECO:0000313" key="2">
    <source>
        <dbReference type="Proteomes" id="UP001524587"/>
    </source>
</evidence>
<name>A0ABT1W5E4_9PROT</name>
<accession>A0ABT1W5E4</accession>
<dbReference type="EMBL" id="JAMSKV010000004">
    <property type="protein sequence ID" value="MCQ8277958.1"/>
    <property type="molecule type" value="Genomic_DNA"/>
</dbReference>
<protein>
    <recommendedName>
        <fullName evidence="3">DUF551 domain-containing protein</fullName>
    </recommendedName>
</protein>
<comment type="caution">
    <text evidence="1">The sequence shown here is derived from an EMBL/GenBank/DDBJ whole genome shotgun (WGS) entry which is preliminary data.</text>
</comment>
<keyword evidence="2" id="KW-1185">Reference proteome</keyword>